<evidence type="ECO:0000313" key="1">
    <source>
        <dbReference type="EMBL" id="MYN04899.1"/>
    </source>
</evidence>
<name>A0A6N9HNB1_9BURK</name>
<dbReference type="RefSeq" id="WP_161027853.1">
    <property type="nucleotide sequence ID" value="NZ_WWCJ01000022.1"/>
</dbReference>
<dbReference type="Proteomes" id="UP000448575">
    <property type="component" value="Unassembled WGS sequence"/>
</dbReference>
<dbReference type="AlphaFoldDB" id="A0A6N9HNB1"/>
<keyword evidence="2" id="KW-1185">Reference proteome</keyword>
<protein>
    <recommendedName>
        <fullName evidence="3">Type IV pilus modification protein PilV</fullName>
    </recommendedName>
</protein>
<comment type="caution">
    <text evidence="1">The sequence shown here is derived from an EMBL/GenBank/DDBJ whole genome shotgun (WGS) entry which is preliminary data.</text>
</comment>
<accession>A0A6N9HNB1</accession>
<gene>
    <name evidence="1" type="ORF">GTP41_22645</name>
</gene>
<evidence type="ECO:0000313" key="2">
    <source>
        <dbReference type="Proteomes" id="UP000448575"/>
    </source>
</evidence>
<sequence>MNTIHFKKQGGAAMIEAVVAVILLAVGLLGTVAMQARSYAAINDAGMRAEATLAADRLVGIVSNDYDNIDQYVFTAKDKKQPSTALKPWMGETLDAIPGAAVDVAVVRGVTQTQVDITIAWQRRQNEEPNKHVMTTYIMNPKGMP</sequence>
<dbReference type="EMBL" id="WWCJ01000022">
    <property type="protein sequence ID" value="MYN04899.1"/>
    <property type="molecule type" value="Genomic_DNA"/>
</dbReference>
<organism evidence="1 2">
    <name type="scientific">Pseudoduganella guangdongensis</name>
    <dbReference type="NCBI Taxonomy" id="2692179"/>
    <lineage>
        <taxon>Bacteria</taxon>
        <taxon>Pseudomonadati</taxon>
        <taxon>Pseudomonadota</taxon>
        <taxon>Betaproteobacteria</taxon>
        <taxon>Burkholderiales</taxon>
        <taxon>Oxalobacteraceae</taxon>
        <taxon>Telluria group</taxon>
        <taxon>Pseudoduganella</taxon>
    </lineage>
</organism>
<reference evidence="1 2" key="1">
    <citation type="submission" date="2019-12" db="EMBL/GenBank/DDBJ databases">
        <title>Novel species isolated from a subtropical stream in China.</title>
        <authorList>
            <person name="Lu H."/>
        </authorList>
    </citation>
    <scope>NUCLEOTIDE SEQUENCE [LARGE SCALE GENOMIC DNA]</scope>
    <source>
        <strain evidence="1 2">DS3</strain>
    </source>
</reference>
<evidence type="ECO:0008006" key="3">
    <source>
        <dbReference type="Google" id="ProtNLM"/>
    </source>
</evidence>
<proteinExistence type="predicted"/>